<feature type="domain" description="C2H2-type" evidence="5">
    <location>
        <begin position="499"/>
        <end position="522"/>
    </location>
</feature>
<keyword evidence="7" id="KW-1185">Reference proteome</keyword>
<dbReference type="PANTHER" id="PTHR13165">
    <property type="entry name" value="ARSENITE-RESISTANCE PROTEIN 2"/>
    <property type="match status" value="1"/>
</dbReference>
<evidence type="ECO:0000256" key="4">
    <source>
        <dbReference type="SAM" id="MobiDB-lite"/>
    </source>
</evidence>
<evidence type="ECO:0000313" key="6">
    <source>
        <dbReference type="EMBL" id="KAK9999155.1"/>
    </source>
</evidence>
<organism evidence="6 7">
    <name type="scientific">Lithocarpus litseifolius</name>
    <dbReference type="NCBI Taxonomy" id="425828"/>
    <lineage>
        <taxon>Eukaryota</taxon>
        <taxon>Viridiplantae</taxon>
        <taxon>Streptophyta</taxon>
        <taxon>Embryophyta</taxon>
        <taxon>Tracheophyta</taxon>
        <taxon>Spermatophyta</taxon>
        <taxon>Magnoliopsida</taxon>
        <taxon>eudicotyledons</taxon>
        <taxon>Gunneridae</taxon>
        <taxon>Pentapetalae</taxon>
        <taxon>rosids</taxon>
        <taxon>fabids</taxon>
        <taxon>Fagales</taxon>
        <taxon>Fagaceae</taxon>
        <taxon>Lithocarpus</taxon>
    </lineage>
</organism>
<dbReference type="Pfam" id="PF12066">
    <property type="entry name" value="SERRATE_Ars2_N"/>
    <property type="match status" value="1"/>
</dbReference>
<evidence type="ECO:0000256" key="1">
    <source>
        <dbReference type="ARBA" id="ARBA00004123"/>
    </source>
</evidence>
<protein>
    <recommendedName>
        <fullName evidence="5">C2H2-type domain-containing protein</fullName>
    </recommendedName>
</protein>
<reference evidence="6 7" key="1">
    <citation type="submission" date="2024-01" db="EMBL/GenBank/DDBJ databases">
        <title>A telomere-to-telomere, gap-free genome of sweet tea (Lithocarpus litseifolius).</title>
        <authorList>
            <person name="Zhou J."/>
        </authorList>
    </citation>
    <scope>NUCLEOTIDE SEQUENCE [LARGE SCALE GENOMIC DNA]</scope>
    <source>
        <strain evidence="6">Zhou-2022a</strain>
        <tissue evidence="6">Leaf</tissue>
    </source>
</reference>
<feature type="region of interest" description="Disordered" evidence="4">
    <location>
        <begin position="672"/>
        <end position="695"/>
    </location>
</feature>
<feature type="region of interest" description="Disordered" evidence="4">
    <location>
        <begin position="544"/>
        <end position="634"/>
    </location>
</feature>
<evidence type="ECO:0000259" key="5">
    <source>
        <dbReference type="PROSITE" id="PS00028"/>
    </source>
</evidence>
<dbReference type="InterPro" id="IPR013087">
    <property type="entry name" value="Znf_C2H2_type"/>
</dbReference>
<name>A0AAW2CLP5_9ROSI</name>
<accession>A0AAW2CLP5</accession>
<dbReference type="AlphaFoldDB" id="A0AAW2CLP5"/>
<gene>
    <name evidence="6" type="ORF">SO802_018758</name>
</gene>
<feature type="compositionally biased region" description="Basic and acidic residues" evidence="4">
    <location>
        <begin position="11"/>
        <end position="27"/>
    </location>
</feature>
<feature type="compositionally biased region" description="Basic and acidic residues" evidence="4">
    <location>
        <begin position="135"/>
        <end position="151"/>
    </location>
</feature>
<feature type="region of interest" description="Disordered" evidence="4">
    <location>
        <begin position="277"/>
        <end position="326"/>
    </location>
</feature>
<proteinExistence type="inferred from homology"/>
<dbReference type="PANTHER" id="PTHR13165:SF0">
    <property type="entry name" value="SERRATE RNA EFFECTOR MOLECULE HOMOLOG"/>
    <property type="match status" value="1"/>
</dbReference>
<sequence>MAEVMNMPVESLDRRRDRKEKSAEKPPHQQSSPPPPPPPPPAAAPPRRRERERERRADFYERNRSPPPPPRDYKRRSSMSPPPPLPYRDRRHSPPRRSPPPPYKRSRRDDDGRRGSPRGGGPVDRRLGYDYAGGYEREMGGRHGYADERPHGRYMGRSSGGFQSGPSSDWDSGRGGYSDASNIGTTQREGLMSYKQFIQELEDDVLPAEAERRYQEYKSEYISTQKRAFFDAHKDEEWLKDKYHPTNLIAVIERRNELARKVAKDFLLDLQSGTLDLGPGVNASSSNKSGQNSDPNSEDEVDVGGKRRRHGRGPAKDTDLSAAPKAHLISSDPRRIHVDIEQAQALVRKLDSEKGIEENILCGSDNDITNREKSHGGSTGPVIIIRGLTSVKGLEGVELLDTLITYLWRIHGLDYYGMIETSEAKGLRHVRVEGKTSVANTDGAEWENKLDSRWQERLRGQDPLEVMTAKEKIDTAAVEFLDPYVRKIRDEKYGWKYGCGAKGCTKLFHASEFVHKHLKLKHPELLMELTSKVREELYFQNYMNDADSPGGTPIMQQPVQKDKPIRRRLGSDNRLKDERGSRRERDNRANGGEKYDRSENLHPSDYLSNKDGPDGGNLDEPMYDTFGGQGMHGAPPFPSDIAPPPVLMPVPGAGPLGPFVPAPPEVAMRMLREQGGPPPFEGGGRVGRPGPQLTGPAPILAFSPGFRQDPRRLRSYQDLDAPEDEVTVIDYRSL</sequence>
<dbReference type="InterPro" id="IPR039727">
    <property type="entry name" value="SE/Ars2"/>
</dbReference>
<comment type="similarity">
    <text evidence="2">Belongs to the ARS2 family.</text>
</comment>
<feature type="compositionally biased region" description="Basic and acidic residues" evidence="4">
    <location>
        <begin position="569"/>
        <end position="602"/>
    </location>
</feature>
<comment type="subcellular location">
    <subcellularLocation>
        <location evidence="1">Nucleus</location>
    </subcellularLocation>
</comment>
<feature type="compositionally biased region" description="Basic and acidic residues" evidence="4">
    <location>
        <begin position="47"/>
        <end position="64"/>
    </location>
</feature>
<feature type="compositionally biased region" description="Pro residues" evidence="4">
    <location>
        <begin position="32"/>
        <end position="44"/>
    </location>
</feature>
<dbReference type="InterPro" id="IPR007042">
    <property type="entry name" value="SERRATE/Ars2_C"/>
</dbReference>
<dbReference type="GO" id="GO:0031053">
    <property type="term" value="P:primary miRNA processing"/>
    <property type="evidence" value="ECO:0007669"/>
    <property type="project" value="TreeGrafter"/>
</dbReference>
<keyword evidence="3" id="KW-0539">Nucleus</keyword>
<dbReference type="InterPro" id="IPR021933">
    <property type="entry name" value="SERRATE/Ars2_N"/>
</dbReference>
<feature type="compositionally biased region" description="Polar residues" evidence="4">
    <location>
        <begin position="282"/>
        <end position="295"/>
    </location>
</feature>
<evidence type="ECO:0000256" key="3">
    <source>
        <dbReference type="ARBA" id="ARBA00023242"/>
    </source>
</evidence>
<dbReference type="GO" id="GO:0016604">
    <property type="term" value="C:nuclear body"/>
    <property type="evidence" value="ECO:0007669"/>
    <property type="project" value="TreeGrafter"/>
</dbReference>
<evidence type="ECO:0000313" key="7">
    <source>
        <dbReference type="Proteomes" id="UP001459277"/>
    </source>
</evidence>
<comment type="caution">
    <text evidence="6">The sequence shown here is derived from an EMBL/GenBank/DDBJ whole genome shotgun (WGS) entry which is preliminary data.</text>
</comment>
<dbReference type="Proteomes" id="UP001459277">
    <property type="component" value="Unassembled WGS sequence"/>
</dbReference>
<feature type="region of interest" description="Disordered" evidence="4">
    <location>
        <begin position="1"/>
        <end position="184"/>
    </location>
</feature>
<evidence type="ECO:0000256" key="2">
    <source>
        <dbReference type="ARBA" id="ARBA00005407"/>
    </source>
</evidence>
<dbReference type="PROSITE" id="PS00028">
    <property type="entry name" value="ZINC_FINGER_C2H2_1"/>
    <property type="match status" value="1"/>
</dbReference>
<dbReference type="EMBL" id="JAZDWU010000006">
    <property type="protein sequence ID" value="KAK9999155.1"/>
    <property type="molecule type" value="Genomic_DNA"/>
</dbReference>
<dbReference type="Pfam" id="PF04959">
    <property type="entry name" value="ARS2"/>
    <property type="match status" value="1"/>
</dbReference>